<evidence type="ECO:0000256" key="10">
    <source>
        <dbReference type="ARBA" id="ARBA00023034"/>
    </source>
</evidence>
<evidence type="ECO:0000259" key="25">
    <source>
        <dbReference type="Pfam" id="PF00852"/>
    </source>
</evidence>
<dbReference type="Pfam" id="PF00852">
    <property type="entry name" value="Glyco_transf_10"/>
    <property type="match status" value="1"/>
</dbReference>
<evidence type="ECO:0000259" key="26">
    <source>
        <dbReference type="Pfam" id="PF17039"/>
    </source>
</evidence>
<evidence type="ECO:0000256" key="2">
    <source>
        <dbReference type="ARBA" id="ARBA00004934"/>
    </source>
</evidence>
<dbReference type="GO" id="GO:0017083">
    <property type="term" value="F:4-galactosyl-N-acetylglucosaminide 3-alpha-L-fucosyltransferase activity"/>
    <property type="evidence" value="ECO:0007669"/>
    <property type="project" value="UniProtKB-EC"/>
</dbReference>
<dbReference type="GO" id="GO:0032580">
    <property type="term" value="C:Golgi cisterna membrane"/>
    <property type="evidence" value="ECO:0007669"/>
    <property type="project" value="UniProtKB-SubCell"/>
</dbReference>
<evidence type="ECO:0000256" key="3">
    <source>
        <dbReference type="ARBA" id="ARBA00008919"/>
    </source>
</evidence>
<comment type="catalytic activity">
    <reaction evidence="20">
        <text>a neolactoside nLc4Cer + GDP-beta-L-fucose = a neolactoside III(3)-alpha-Fuc-nLc4Cer + GDP + H(+)</text>
        <dbReference type="Rhea" id="RHEA:48376"/>
        <dbReference type="ChEBI" id="CHEBI:15378"/>
        <dbReference type="ChEBI" id="CHEBI:57273"/>
        <dbReference type="ChEBI" id="CHEBI:58189"/>
        <dbReference type="ChEBI" id="CHEBI:90376"/>
        <dbReference type="ChEBI" id="CHEBI:90379"/>
    </reaction>
    <physiologicalReaction direction="left-to-right" evidence="20">
        <dbReference type="Rhea" id="RHEA:48377"/>
    </physiologicalReaction>
</comment>
<comment type="similarity">
    <text evidence="3 24">Belongs to the glycosyltransferase 10 family.</text>
</comment>
<keyword evidence="7 24" id="KW-0812">Transmembrane</keyword>
<protein>
    <recommendedName>
        <fullName evidence="24">Fucosyltransferase</fullName>
        <ecNumber evidence="24">2.4.1.-</ecNumber>
    </recommendedName>
</protein>
<feature type="transmembrane region" description="Helical" evidence="24">
    <location>
        <begin position="12"/>
        <end position="31"/>
    </location>
</feature>
<sequence length="392" mass="46183">METKPLSGRFQHLVLVLILLFCFGGVFYTYYKPTISLLSCPNFPVSKHEVCTEECLSAVKENLTQSANTTDKLDDTLLKQKLTVVENNEENQNQDIIMLIWSWPFGFKFDVKGCSSQFGIKGCQIIDDRSQYDKAHGVMFHHRDIGGDLPNLLKMPRPPHQKWVWMNMESPDNSGKRDEADNLFNLTSNYRRDSDVWAPYGRILEASEEDKPFKIPQKDKLVCWIVSNWNPNFRRVKYFSELSKHIKVEAYGRHFSRYVSDEDYNKILSSCKFYLSFENSIHKDYFTEKLFNPLRYGTVPVVLGPSRENYEEYIPAESFIHVDDFKSPQELAEYLTLLDQNQEMYERHFVWRQYFTAVGGMFGLEHACLSCDYIRNYKGYRVFKNLNKWYWG</sequence>
<comment type="catalytic activity">
    <reaction evidence="19">
        <text>an N-acetyl-alpha-neuraminyl-(2-&gt;3)-beta-D-galactosyl-(1-&gt;4)-N-acetyl-beta-D-glucosaminyl derivative + GDP-beta-L-fucose = an alpha-Neu5Ac-(2-&gt;3)-beta-D-Gal-(1-&gt;4)-[alpha-L-Fuc-(1-&gt;3)]-beta-D-GlcNAc derivative + GDP + H(+)</text>
        <dbReference type="Rhea" id="RHEA:56076"/>
        <dbReference type="ChEBI" id="CHEBI:15378"/>
        <dbReference type="ChEBI" id="CHEBI:57273"/>
        <dbReference type="ChEBI" id="CHEBI:58189"/>
        <dbReference type="ChEBI" id="CHEBI:136545"/>
        <dbReference type="ChEBI" id="CHEBI:139509"/>
    </reaction>
    <physiologicalReaction direction="left-to-right" evidence="19">
        <dbReference type="Rhea" id="RHEA:56077"/>
    </physiologicalReaction>
</comment>
<keyword evidence="11" id="KW-0443">Lipid metabolism</keyword>
<evidence type="ECO:0000256" key="23">
    <source>
        <dbReference type="ARBA" id="ARBA00043838"/>
    </source>
</evidence>
<evidence type="ECO:0000256" key="16">
    <source>
        <dbReference type="ARBA" id="ARBA00036053"/>
    </source>
</evidence>
<evidence type="ECO:0000256" key="7">
    <source>
        <dbReference type="ARBA" id="ARBA00022692"/>
    </source>
</evidence>
<keyword evidence="14" id="KW-0325">Glycoprotein</keyword>
<dbReference type="SUPFAM" id="SSF53756">
    <property type="entry name" value="UDP-Glycosyltransferase/glycogen phosphorylase"/>
    <property type="match status" value="1"/>
</dbReference>
<dbReference type="Pfam" id="PF17039">
    <property type="entry name" value="Glyco_tran_10_N"/>
    <property type="match status" value="1"/>
</dbReference>
<keyword evidence="6 24" id="KW-0808">Transferase</keyword>
<keyword evidence="12 24" id="KW-0472">Membrane</keyword>
<evidence type="ECO:0000256" key="14">
    <source>
        <dbReference type="ARBA" id="ARBA00023180"/>
    </source>
</evidence>
<keyword evidence="13" id="KW-1015">Disulfide bond</keyword>
<dbReference type="EC" id="2.4.1.-" evidence="24"/>
<gene>
    <name evidence="27" type="ORF">AMELA_G00165090</name>
</gene>
<comment type="catalytic activity">
    <reaction evidence="17">
        <text>an alpha-Neu5Ac-(2-&gt;3)-beta-D-Gal-(1-&gt;4)-beta-D-GlcNAc-(1-&gt;3)-beta-D-Gal-(1-&gt;4)-beta-D-GlcNAc derivative + GDP-beta-L-fucose = an alpha-Neu5Ac-(2-&gt;3)-beta-D-Gal-(1-&gt;4)-beta-D-GlcNAc-(1-&gt;3)-beta-D-Gal-(1-&gt;4)-[alpha-L-Fuc-(1-&gt;3)]-beta-D-GlcNAc derivative + GDP + H(+)</text>
        <dbReference type="Rhea" id="RHEA:68044"/>
        <dbReference type="ChEBI" id="CHEBI:15378"/>
        <dbReference type="ChEBI" id="CHEBI:57273"/>
        <dbReference type="ChEBI" id="CHEBI:58189"/>
        <dbReference type="ChEBI" id="CHEBI:145343"/>
        <dbReference type="ChEBI" id="CHEBI:176900"/>
    </reaction>
    <physiologicalReaction direction="left-to-right" evidence="17">
        <dbReference type="Rhea" id="RHEA:68045"/>
    </physiologicalReaction>
</comment>
<comment type="catalytic activity">
    <reaction evidence="15">
        <text>a beta-D-galactosyl-(1-&gt;4)-N-acetyl-beta-D-glucosaminyl derivative + GDP-beta-L-fucose = a beta-D-galactosyl-(1-&gt;4)-[alpha-L-fucosyl-(1-&gt;3)]-N-acetyl-beta-D-glucosaminyl derivative + GDP + H(+)</text>
        <dbReference type="Rhea" id="RHEA:14257"/>
        <dbReference type="ChEBI" id="CHEBI:15378"/>
        <dbReference type="ChEBI" id="CHEBI:57273"/>
        <dbReference type="ChEBI" id="CHEBI:58189"/>
        <dbReference type="ChEBI" id="CHEBI:133507"/>
        <dbReference type="ChEBI" id="CHEBI:137941"/>
        <dbReference type="EC" id="2.4.1.152"/>
    </reaction>
    <physiologicalReaction direction="left-to-right" evidence="15">
        <dbReference type="Rhea" id="RHEA:14258"/>
    </physiologicalReaction>
</comment>
<evidence type="ECO:0000313" key="27">
    <source>
        <dbReference type="EMBL" id="KAF4081791.1"/>
    </source>
</evidence>
<dbReference type="UniPathway" id="UPA00378"/>
<evidence type="ECO:0000256" key="20">
    <source>
        <dbReference type="ARBA" id="ARBA00036757"/>
    </source>
</evidence>
<evidence type="ECO:0000256" key="24">
    <source>
        <dbReference type="RuleBase" id="RU003832"/>
    </source>
</evidence>
<evidence type="ECO:0000256" key="12">
    <source>
        <dbReference type="ARBA" id="ARBA00023136"/>
    </source>
</evidence>
<comment type="catalytic activity">
    <reaction evidence="18">
        <text>alpha-N-glycoloylneuraminosyl-(2-&gt;3)-beta-D-galactosyl-(1-&gt;4)-N-acetyl-beta-D-glucosaminyl-(1-&gt;3)-beta-D-galactosyl-(1-&gt;4)-N-acetyl-beta-D-glucosaminyl-(1-&gt;3)-beta-D-galactosyl-(1-&gt;4)-beta-D-glucosyl-(1&lt;-&gt;1')-ceramide + GDP-beta-L-fucose = alpha-N-glycoloylneuraminosyl-(2-&gt;3)-beta-D-galactosyl-(1-&gt;4)-N-acetyl-beta-D-glucosaminyl-(1-&gt;3)-beta-D-galactosyl-(1-&gt;4)-[alpha-L-fucosyl-(1-&gt;3)]-N-acetyl-beta-D-glucosaminyl-(1-&gt;3)-beta-D-galactosyl-(1-&gt;4)-beta-D-glucosyl-(1&lt;-&gt;1')-ceramide + GDP + H(+)</text>
        <dbReference type="Rhea" id="RHEA:48388"/>
        <dbReference type="ChEBI" id="CHEBI:15378"/>
        <dbReference type="ChEBI" id="CHEBI:57273"/>
        <dbReference type="ChEBI" id="CHEBI:58189"/>
        <dbReference type="ChEBI" id="CHEBI:90383"/>
        <dbReference type="ChEBI" id="CHEBI:90384"/>
    </reaction>
    <physiologicalReaction direction="left-to-right" evidence="18">
        <dbReference type="Rhea" id="RHEA:48389"/>
    </physiologicalReaction>
</comment>
<comment type="catalytic activity">
    <reaction evidence="16">
        <text>alpha-D-galactosyl-(1-&gt;3)-beta-D-galactosyl-(1-&gt;4)-N-acetyl-beta-D-glucosaminyl-(1-&gt;3)-beta-D-galactosyl-(1-&gt;4)-beta-D-glucosyl-(1&lt;-&gt;1')-ceramide + GDP-beta-L-fucose = a neolactoside IV(3)-alpha-Gal,III(3)-alpha-Fuc-nLc4Cer + GDP + H(+)</text>
        <dbReference type="Rhea" id="RHEA:48380"/>
        <dbReference type="ChEBI" id="CHEBI:15378"/>
        <dbReference type="ChEBI" id="CHEBI:57273"/>
        <dbReference type="ChEBI" id="CHEBI:58189"/>
        <dbReference type="ChEBI" id="CHEBI:90380"/>
        <dbReference type="ChEBI" id="CHEBI:90381"/>
    </reaction>
    <physiologicalReaction direction="left-to-right" evidence="16">
        <dbReference type="Rhea" id="RHEA:48381"/>
    </physiologicalReaction>
</comment>
<evidence type="ECO:0000256" key="18">
    <source>
        <dbReference type="ARBA" id="ARBA00036295"/>
    </source>
</evidence>
<evidence type="ECO:0000256" key="6">
    <source>
        <dbReference type="ARBA" id="ARBA00022679"/>
    </source>
</evidence>
<dbReference type="AlphaFoldDB" id="A0A7J6AIU4"/>
<comment type="pathway">
    <text evidence="1">Protein modification; protein glycosylation.</text>
</comment>
<evidence type="ECO:0000313" key="28">
    <source>
        <dbReference type="Proteomes" id="UP000593565"/>
    </source>
</evidence>
<feature type="domain" description="Fucosyltransferase C-terminal" evidence="25">
    <location>
        <begin position="216"/>
        <end position="389"/>
    </location>
</feature>
<evidence type="ECO:0000256" key="9">
    <source>
        <dbReference type="ARBA" id="ARBA00022989"/>
    </source>
</evidence>
<dbReference type="InterPro" id="IPR038577">
    <property type="entry name" value="GT10-like_C_sf"/>
</dbReference>
<comment type="subunit">
    <text evidence="4">Homodimer.</text>
</comment>
<dbReference type="FunFam" id="3.40.50.11660:FF:000001">
    <property type="entry name" value="alpha-(1,3)-fucosyltransferase 9"/>
    <property type="match status" value="1"/>
</dbReference>
<evidence type="ECO:0000256" key="19">
    <source>
        <dbReference type="ARBA" id="ARBA00036481"/>
    </source>
</evidence>
<dbReference type="InterPro" id="IPR001503">
    <property type="entry name" value="Glyco_trans_10"/>
</dbReference>
<feature type="domain" description="Fucosyltransferase N-terminal" evidence="26">
    <location>
        <begin position="95"/>
        <end position="201"/>
    </location>
</feature>
<proteinExistence type="inferred from homology"/>
<evidence type="ECO:0000256" key="11">
    <source>
        <dbReference type="ARBA" id="ARBA00023098"/>
    </source>
</evidence>
<evidence type="ECO:0000256" key="1">
    <source>
        <dbReference type="ARBA" id="ARBA00004922"/>
    </source>
</evidence>
<dbReference type="EMBL" id="JAAGNN010000013">
    <property type="protein sequence ID" value="KAF4081791.1"/>
    <property type="molecule type" value="Genomic_DNA"/>
</dbReference>
<evidence type="ECO:0000256" key="22">
    <source>
        <dbReference type="ARBA" id="ARBA00043828"/>
    </source>
</evidence>
<evidence type="ECO:0000256" key="13">
    <source>
        <dbReference type="ARBA" id="ARBA00023157"/>
    </source>
</evidence>
<dbReference type="Gene3D" id="3.40.50.11660">
    <property type="entry name" value="Glycosyl transferase family 10, C-terminal domain"/>
    <property type="match status" value="1"/>
</dbReference>
<evidence type="ECO:0000256" key="21">
    <source>
        <dbReference type="ARBA" id="ARBA00037848"/>
    </source>
</evidence>
<evidence type="ECO:0000256" key="15">
    <source>
        <dbReference type="ARBA" id="ARBA00029329"/>
    </source>
</evidence>
<comment type="caution">
    <text evidence="27">The sequence shown here is derived from an EMBL/GenBank/DDBJ whole genome shotgun (WGS) entry which is preliminary data.</text>
</comment>
<dbReference type="Proteomes" id="UP000593565">
    <property type="component" value="Unassembled WGS sequence"/>
</dbReference>
<keyword evidence="9 24" id="KW-1133">Transmembrane helix</keyword>
<comment type="catalytic activity">
    <reaction evidence="22">
        <text>beta-D-Gal-(1-&gt;4)-beta-D-GlcNAc-(1-&gt;3)-beta-D-Gal-(1-&gt;4)-D-Glc + GDP-beta-L-fucose = beta-D-Gal-(1-&gt;4)-[alpha-L-Fuc-(1-&gt;3)]-beta-D-GlcNAc-(1-&gt;3)-beta-D-Gal-(1-&gt;4)-D-Glc + GDP + H(+)</text>
        <dbReference type="Rhea" id="RHEA:77187"/>
        <dbReference type="ChEBI" id="CHEBI:15378"/>
        <dbReference type="ChEBI" id="CHEBI:57273"/>
        <dbReference type="ChEBI" id="CHEBI:58189"/>
        <dbReference type="ChEBI" id="CHEBI:60239"/>
        <dbReference type="ChEBI" id="CHEBI:61352"/>
    </reaction>
    <physiologicalReaction direction="left-to-right" evidence="22">
        <dbReference type="Rhea" id="RHEA:77188"/>
    </physiologicalReaction>
</comment>
<accession>A0A7J6AIU4</accession>
<keyword evidence="5 24" id="KW-0328">Glycosyltransferase</keyword>
<dbReference type="PANTHER" id="PTHR11929">
    <property type="entry name" value="ALPHA- 1,3 -FUCOSYLTRANSFERASE"/>
    <property type="match status" value="1"/>
</dbReference>
<evidence type="ECO:0000256" key="4">
    <source>
        <dbReference type="ARBA" id="ARBA00011738"/>
    </source>
</evidence>
<keyword evidence="28" id="KW-1185">Reference proteome</keyword>
<keyword evidence="10 24" id="KW-0333">Golgi apparatus</keyword>
<reference evidence="27 28" key="1">
    <citation type="submission" date="2020-02" db="EMBL/GenBank/DDBJ databases">
        <title>A chromosome-scale genome assembly of the black bullhead catfish (Ameiurus melas).</title>
        <authorList>
            <person name="Wen M."/>
            <person name="Zham M."/>
            <person name="Cabau C."/>
            <person name="Klopp C."/>
            <person name="Donnadieu C."/>
            <person name="Roques C."/>
            <person name="Bouchez O."/>
            <person name="Lampietro C."/>
            <person name="Jouanno E."/>
            <person name="Herpin A."/>
            <person name="Louis A."/>
            <person name="Berthelot C."/>
            <person name="Parey E."/>
            <person name="Roest-Crollius H."/>
            <person name="Braasch I."/>
            <person name="Postlethwait J."/>
            <person name="Robinson-Rechavi M."/>
            <person name="Echchiki A."/>
            <person name="Begum T."/>
            <person name="Montfort J."/>
            <person name="Schartl M."/>
            <person name="Bobe J."/>
            <person name="Guiguen Y."/>
        </authorList>
    </citation>
    <scope>NUCLEOTIDE SEQUENCE [LARGE SCALE GENOMIC DNA]</scope>
    <source>
        <strain evidence="27">M_S1</strain>
        <tissue evidence="27">Blood</tissue>
    </source>
</reference>
<dbReference type="GO" id="GO:0006629">
    <property type="term" value="P:lipid metabolic process"/>
    <property type="evidence" value="ECO:0007669"/>
    <property type="project" value="UniProtKB-KW"/>
</dbReference>
<dbReference type="PANTHER" id="PTHR11929:SF10">
    <property type="entry name" value="4-GALACTOSYL-N-ACETYLGLUCOSAMINIDE 3-ALPHA-L-FUCOSYLTRANSFERASE 9"/>
    <property type="match status" value="1"/>
</dbReference>
<dbReference type="InterPro" id="IPR055270">
    <property type="entry name" value="Glyco_tran_10_C"/>
</dbReference>
<comment type="subcellular location">
    <subcellularLocation>
        <location evidence="24">Golgi apparatus</location>
        <location evidence="24">Golgi stack membrane</location>
        <topology evidence="24">Single-pass type II membrane protein</topology>
    </subcellularLocation>
    <subcellularLocation>
        <location evidence="21">Golgi apparatus</location>
        <location evidence="21">trans-Golgi network membrane</location>
        <topology evidence="21">Single-pass type II membrane protein</topology>
    </subcellularLocation>
</comment>
<evidence type="ECO:0000256" key="17">
    <source>
        <dbReference type="ARBA" id="ARBA00036234"/>
    </source>
</evidence>
<name>A0A7J6AIU4_AMEME</name>
<dbReference type="InterPro" id="IPR031481">
    <property type="entry name" value="Glyco_tran_10_N"/>
</dbReference>
<comment type="pathway">
    <text evidence="2">Glycolipid biosynthesis.</text>
</comment>
<evidence type="ECO:0000256" key="8">
    <source>
        <dbReference type="ARBA" id="ARBA00022968"/>
    </source>
</evidence>
<keyword evidence="8" id="KW-0735">Signal-anchor</keyword>
<evidence type="ECO:0000256" key="5">
    <source>
        <dbReference type="ARBA" id="ARBA00022676"/>
    </source>
</evidence>
<organism evidence="27 28">
    <name type="scientific">Ameiurus melas</name>
    <name type="common">Black bullhead</name>
    <name type="synonym">Silurus melas</name>
    <dbReference type="NCBI Taxonomy" id="219545"/>
    <lineage>
        <taxon>Eukaryota</taxon>
        <taxon>Metazoa</taxon>
        <taxon>Chordata</taxon>
        <taxon>Craniata</taxon>
        <taxon>Vertebrata</taxon>
        <taxon>Euteleostomi</taxon>
        <taxon>Actinopterygii</taxon>
        <taxon>Neopterygii</taxon>
        <taxon>Teleostei</taxon>
        <taxon>Ostariophysi</taxon>
        <taxon>Siluriformes</taxon>
        <taxon>Ictaluridae</taxon>
        <taxon>Ameiurus</taxon>
    </lineage>
</organism>
<comment type="catalytic activity">
    <reaction evidence="23">
        <text>an alpha-L-Fuc-(1-&gt;2)-beta-D-Gal-(1-&gt;4)-beta-D-GlcNAc derivative + GDP-beta-L-fucose = an alpha-L-Fuc-(1-&gt;2)-beta-D-Gal-(1-&gt;4)-[alpha-L-Fuc-(1-&gt;3)]-beta-D-GlcNAc derivative + GDP + H(+)</text>
        <dbReference type="Rhea" id="RHEA:77191"/>
        <dbReference type="ChEBI" id="CHEBI:15378"/>
        <dbReference type="ChEBI" id="CHEBI:57273"/>
        <dbReference type="ChEBI" id="CHEBI:58189"/>
        <dbReference type="ChEBI" id="CHEBI:133510"/>
        <dbReference type="ChEBI" id="CHEBI:195560"/>
    </reaction>
    <physiologicalReaction direction="left-to-right" evidence="23">
        <dbReference type="Rhea" id="RHEA:77192"/>
    </physiologicalReaction>
</comment>